<evidence type="ECO:0000256" key="1">
    <source>
        <dbReference type="ARBA" id="ARBA00004325"/>
    </source>
</evidence>
<dbReference type="RefSeq" id="XP_025022451.1">
    <property type="nucleotide sequence ID" value="XM_025166683.1"/>
</dbReference>
<dbReference type="GO" id="GO:0042776">
    <property type="term" value="P:proton motive force-driven mitochondrial ATP synthesis"/>
    <property type="evidence" value="ECO:0007669"/>
    <property type="project" value="TreeGrafter"/>
</dbReference>
<sequence>MKLLDVKLGQLPSWLASLNYTPRAMFEACRRGHNRFYSKYWDVKKCGISGPAILITAYVIFSYYTVYDHLKEERWRKYH</sequence>
<evidence type="ECO:0000256" key="10">
    <source>
        <dbReference type="SAM" id="Phobius"/>
    </source>
</evidence>
<dbReference type="GO" id="GO:0045259">
    <property type="term" value="C:proton-transporting ATP synthase complex"/>
    <property type="evidence" value="ECO:0007669"/>
    <property type="project" value="UniProtKB-KW"/>
</dbReference>
<name>A0A9F5IRQ9_PYTBI</name>
<dbReference type="Proteomes" id="UP000695026">
    <property type="component" value="Unplaced"/>
</dbReference>
<evidence type="ECO:0000313" key="12">
    <source>
        <dbReference type="RefSeq" id="XP_025022451.1"/>
    </source>
</evidence>
<reference evidence="12" key="1">
    <citation type="submission" date="2025-08" db="UniProtKB">
        <authorList>
            <consortium name="RefSeq"/>
        </authorList>
    </citation>
    <scope>IDENTIFICATION</scope>
    <source>
        <tissue evidence="12">Liver</tissue>
    </source>
</reference>
<keyword evidence="11" id="KW-1185">Reference proteome</keyword>
<evidence type="ECO:0000256" key="9">
    <source>
        <dbReference type="ARBA" id="ARBA00023310"/>
    </source>
</evidence>
<keyword evidence="4" id="KW-0138">CF(0)</keyword>
<evidence type="ECO:0000256" key="2">
    <source>
        <dbReference type="ARBA" id="ARBA00005895"/>
    </source>
</evidence>
<keyword evidence="5" id="KW-0375">Hydrogen ion transport</keyword>
<keyword evidence="8 10" id="KW-0472">Membrane</keyword>
<evidence type="ECO:0000256" key="6">
    <source>
        <dbReference type="ARBA" id="ARBA00023065"/>
    </source>
</evidence>
<evidence type="ECO:0000256" key="3">
    <source>
        <dbReference type="ARBA" id="ARBA00022448"/>
    </source>
</evidence>
<dbReference type="GO" id="GO:0046933">
    <property type="term" value="F:proton-transporting ATP synthase activity, rotational mechanism"/>
    <property type="evidence" value="ECO:0007669"/>
    <property type="project" value="TreeGrafter"/>
</dbReference>
<dbReference type="Pfam" id="PF10206">
    <property type="entry name" value="WRW"/>
    <property type="match status" value="1"/>
</dbReference>
<evidence type="ECO:0000256" key="8">
    <source>
        <dbReference type="ARBA" id="ARBA00023136"/>
    </source>
</evidence>
<keyword evidence="6" id="KW-0406">Ion transport</keyword>
<dbReference type="PANTHER" id="PTHR13080">
    <property type="entry name" value="ATP SYNTHASE F CHAIN, MITOCHONDRIAL-RELATED"/>
    <property type="match status" value="1"/>
</dbReference>
<protein>
    <submittedName>
        <fullName evidence="12">ATP synthase subunit f, mitochondrial isoform X2</fullName>
    </submittedName>
</protein>
<organism evidence="11 12">
    <name type="scientific">Python bivittatus</name>
    <name type="common">Burmese python</name>
    <name type="synonym">Python molurus bivittatus</name>
    <dbReference type="NCBI Taxonomy" id="176946"/>
    <lineage>
        <taxon>Eukaryota</taxon>
        <taxon>Metazoa</taxon>
        <taxon>Chordata</taxon>
        <taxon>Craniata</taxon>
        <taxon>Vertebrata</taxon>
        <taxon>Euteleostomi</taxon>
        <taxon>Lepidosauria</taxon>
        <taxon>Squamata</taxon>
        <taxon>Bifurcata</taxon>
        <taxon>Unidentata</taxon>
        <taxon>Episquamata</taxon>
        <taxon>Toxicofera</taxon>
        <taxon>Serpentes</taxon>
        <taxon>Henophidia</taxon>
        <taxon>Pythonidae</taxon>
        <taxon>Python</taxon>
    </lineage>
</organism>
<comment type="subcellular location">
    <subcellularLocation>
        <location evidence="1">Mitochondrion membrane</location>
    </subcellularLocation>
</comment>
<gene>
    <name evidence="12" type="primary">ATP5MF</name>
</gene>
<evidence type="ECO:0000313" key="11">
    <source>
        <dbReference type="Proteomes" id="UP000695026"/>
    </source>
</evidence>
<keyword evidence="10" id="KW-0812">Transmembrane</keyword>
<comment type="similarity">
    <text evidence="2">Belongs to the ATPase F chain family.</text>
</comment>
<evidence type="ECO:0000256" key="5">
    <source>
        <dbReference type="ARBA" id="ARBA00022781"/>
    </source>
</evidence>
<dbReference type="CTD" id="9551"/>
<keyword evidence="10" id="KW-1133">Transmembrane helix</keyword>
<evidence type="ECO:0000256" key="4">
    <source>
        <dbReference type="ARBA" id="ARBA00022547"/>
    </source>
</evidence>
<dbReference type="AlphaFoldDB" id="A0A9F5IRQ9"/>
<keyword evidence="7" id="KW-0496">Mitochondrion</keyword>
<proteinExistence type="inferred from homology"/>
<accession>A0A9F5IRQ9</accession>
<keyword evidence="9" id="KW-0066">ATP synthesis</keyword>
<keyword evidence="3" id="KW-0813">Transport</keyword>
<dbReference type="InterPro" id="IPR019344">
    <property type="entry name" value="F1F0-ATPsyn_F_prd"/>
</dbReference>
<dbReference type="PANTHER" id="PTHR13080:SF20">
    <property type="entry name" value="ATP SYNTHASE SUBUNIT F, MITOCHONDRIAL-RELATED"/>
    <property type="match status" value="1"/>
</dbReference>
<dbReference type="GO" id="GO:0031966">
    <property type="term" value="C:mitochondrial membrane"/>
    <property type="evidence" value="ECO:0007669"/>
    <property type="project" value="UniProtKB-SubCell"/>
</dbReference>
<evidence type="ECO:0000256" key="7">
    <source>
        <dbReference type="ARBA" id="ARBA00023128"/>
    </source>
</evidence>
<dbReference type="GeneID" id="112540640"/>
<feature type="transmembrane region" description="Helical" evidence="10">
    <location>
        <begin position="48"/>
        <end position="67"/>
    </location>
</feature>